<accession>A0A6J5NKJ6</accession>
<reference evidence="1" key="1">
    <citation type="submission" date="2020-04" db="EMBL/GenBank/DDBJ databases">
        <authorList>
            <person name="Chiriac C."/>
            <person name="Salcher M."/>
            <person name="Ghai R."/>
            <person name="Kavagutti S V."/>
        </authorList>
    </citation>
    <scope>NUCLEOTIDE SEQUENCE</scope>
</reference>
<proteinExistence type="predicted"/>
<sequence>MPLSPASVETLLRSACLPGQKWNEVQARIDENTVQLWLGEGSVLLTEIVGDAVHVWLGAGDLAELMQMRPMIEQAGREWGCKRATIDGREGWRRVFEPHGYTLVDGILEKTL</sequence>
<gene>
    <name evidence="1" type="ORF">UFOVP679_63</name>
</gene>
<dbReference type="EMBL" id="LR796660">
    <property type="protein sequence ID" value="CAB4157971.1"/>
    <property type="molecule type" value="Genomic_DNA"/>
</dbReference>
<evidence type="ECO:0000313" key="1">
    <source>
        <dbReference type="EMBL" id="CAB4157971.1"/>
    </source>
</evidence>
<protein>
    <submittedName>
        <fullName evidence="1">Uncharacterized protein</fullName>
    </submittedName>
</protein>
<name>A0A6J5NKJ6_9CAUD</name>
<organism evidence="1">
    <name type="scientific">uncultured Caudovirales phage</name>
    <dbReference type="NCBI Taxonomy" id="2100421"/>
    <lineage>
        <taxon>Viruses</taxon>
        <taxon>Duplodnaviria</taxon>
        <taxon>Heunggongvirae</taxon>
        <taxon>Uroviricota</taxon>
        <taxon>Caudoviricetes</taxon>
        <taxon>Peduoviridae</taxon>
        <taxon>Maltschvirus</taxon>
        <taxon>Maltschvirus maltsch</taxon>
    </lineage>
</organism>